<gene>
    <name evidence="9" type="ORF">BDZ94DRAFT_1326697</name>
</gene>
<evidence type="ECO:0000256" key="6">
    <source>
        <dbReference type="SAM" id="MobiDB-lite"/>
    </source>
</evidence>
<feature type="transmembrane region" description="Helical" evidence="7">
    <location>
        <begin position="259"/>
        <end position="278"/>
    </location>
</feature>
<keyword evidence="10" id="KW-1185">Reference proteome</keyword>
<feature type="transmembrane region" description="Helical" evidence="7">
    <location>
        <begin position="196"/>
        <end position="215"/>
    </location>
</feature>
<feature type="transmembrane region" description="Helical" evidence="7">
    <location>
        <begin position="405"/>
        <end position="431"/>
    </location>
</feature>
<sequence length="538" mass="57778">MHDKITSPVSSSIAPNEKLELSQSTLSKKSTMKSIVLVLTCTFAMIVKNANSTTVSISLSTIGKELDIQEVQLQWLVSAYPLSSGCLLLFFGRLADLYGKKKAFLLGSFISAVFTLACGFVKDAVTLDILRGFQGVGAAAFLPASVGILAAAFPPSRDRSLAFAIFASGAPLGAALGVALGGVLTQKTEHTWRATFWMQCGLTVLCFIGGVFSIDPDVPSTESDRRVDWLGALLVTAGLVLVVFVLGQGEVALQQWATPYIISLLIVGVGFIIAFIFWQRHLEKVQNTPGAPYSALTPPPLMKTSVWGRARGRFAVTLAIAFLTWCSFFGWNLWVQLYYQNFMGYSPLATVLRLVPLYVAGTFCTAIVAFFIGRISVVYLVVIGTLGTAISALLFAVIIPSVSYWAFGFPAIAISVVGVDIIFASGTLFLAKISLPHEQSVAGALFQTMTQLGTALGPTVSTVVFNRVTSRQPGRRPNLDSYHAAQWTAFAFGVLATILAFIFYKGVGIVGQEKKAKDVESSSGDQEETMTESKTETV</sequence>
<dbReference type="InterPro" id="IPR011701">
    <property type="entry name" value="MFS"/>
</dbReference>
<keyword evidence="3 7" id="KW-0812">Transmembrane</keyword>
<evidence type="ECO:0000256" key="4">
    <source>
        <dbReference type="ARBA" id="ARBA00022989"/>
    </source>
</evidence>
<evidence type="ECO:0000256" key="5">
    <source>
        <dbReference type="ARBA" id="ARBA00023136"/>
    </source>
</evidence>
<feature type="transmembrane region" description="Helical" evidence="7">
    <location>
        <begin position="71"/>
        <end position="91"/>
    </location>
</feature>
<feature type="transmembrane region" description="Helical" evidence="7">
    <location>
        <begin position="227"/>
        <end position="247"/>
    </location>
</feature>
<feature type="transmembrane region" description="Helical" evidence="7">
    <location>
        <begin position="34"/>
        <end position="51"/>
    </location>
</feature>
<dbReference type="Gene3D" id="1.20.1250.20">
    <property type="entry name" value="MFS general substrate transporter like domains"/>
    <property type="match status" value="2"/>
</dbReference>
<feature type="transmembrane region" description="Helical" evidence="7">
    <location>
        <begin position="103"/>
        <end position="122"/>
    </location>
</feature>
<keyword evidence="4 7" id="KW-1133">Transmembrane helix</keyword>
<keyword evidence="5 7" id="KW-0472">Membrane</keyword>
<name>A0A9P5XU08_9AGAR</name>
<feature type="transmembrane region" description="Helical" evidence="7">
    <location>
        <begin position="314"/>
        <end position="334"/>
    </location>
</feature>
<feature type="domain" description="Major facilitator superfamily (MFS) profile" evidence="8">
    <location>
        <begin position="37"/>
        <end position="508"/>
    </location>
</feature>
<dbReference type="PROSITE" id="PS50850">
    <property type="entry name" value="MFS"/>
    <property type="match status" value="1"/>
</dbReference>
<evidence type="ECO:0000313" key="9">
    <source>
        <dbReference type="EMBL" id="KAF9456823.1"/>
    </source>
</evidence>
<feature type="transmembrane region" description="Helical" evidence="7">
    <location>
        <begin position="443"/>
        <end position="465"/>
    </location>
</feature>
<comment type="subcellular location">
    <subcellularLocation>
        <location evidence="1">Membrane</location>
        <topology evidence="1">Multi-pass membrane protein</topology>
    </subcellularLocation>
</comment>
<dbReference type="AlphaFoldDB" id="A0A9P5XU08"/>
<accession>A0A9P5XU08</accession>
<dbReference type="InterPro" id="IPR020846">
    <property type="entry name" value="MFS_dom"/>
</dbReference>
<dbReference type="InterPro" id="IPR036259">
    <property type="entry name" value="MFS_trans_sf"/>
</dbReference>
<dbReference type="GO" id="GO:0022857">
    <property type="term" value="F:transmembrane transporter activity"/>
    <property type="evidence" value="ECO:0007669"/>
    <property type="project" value="InterPro"/>
</dbReference>
<proteinExistence type="predicted"/>
<comment type="caution">
    <text evidence="9">The sequence shown here is derived from an EMBL/GenBank/DDBJ whole genome shotgun (WGS) entry which is preliminary data.</text>
</comment>
<dbReference type="SUPFAM" id="SSF103473">
    <property type="entry name" value="MFS general substrate transporter"/>
    <property type="match status" value="2"/>
</dbReference>
<evidence type="ECO:0000256" key="7">
    <source>
        <dbReference type="SAM" id="Phobius"/>
    </source>
</evidence>
<reference evidence="9" key="1">
    <citation type="submission" date="2020-11" db="EMBL/GenBank/DDBJ databases">
        <authorList>
            <consortium name="DOE Joint Genome Institute"/>
            <person name="Ahrendt S."/>
            <person name="Riley R."/>
            <person name="Andreopoulos W."/>
            <person name="Labutti K."/>
            <person name="Pangilinan J."/>
            <person name="Ruiz-Duenas F.J."/>
            <person name="Barrasa J.M."/>
            <person name="Sanchez-Garcia M."/>
            <person name="Camarero S."/>
            <person name="Miyauchi S."/>
            <person name="Serrano A."/>
            <person name="Linde D."/>
            <person name="Babiker R."/>
            <person name="Drula E."/>
            <person name="Ayuso-Fernandez I."/>
            <person name="Pacheco R."/>
            <person name="Padilla G."/>
            <person name="Ferreira P."/>
            <person name="Barriuso J."/>
            <person name="Kellner H."/>
            <person name="Castanera R."/>
            <person name="Alfaro M."/>
            <person name="Ramirez L."/>
            <person name="Pisabarro A.G."/>
            <person name="Kuo A."/>
            <person name="Tritt A."/>
            <person name="Lipzen A."/>
            <person name="He G."/>
            <person name="Yan M."/>
            <person name="Ng V."/>
            <person name="Cullen D."/>
            <person name="Martin F."/>
            <person name="Rosso M.-N."/>
            <person name="Henrissat B."/>
            <person name="Hibbett D."/>
            <person name="Martinez A.T."/>
            <person name="Grigoriev I.V."/>
        </authorList>
    </citation>
    <scope>NUCLEOTIDE SEQUENCE</scope>
    <source>
        <strain evidence="9">CBS 247.69</strain>
    </source>
</reference>
<feature type="transmembrane region" description="Helical" evidence="7">
    <location>
        <begin position="485"/>
        <end position="504"/>
    </location>
</feature>
<dbReference type="OrthoDB" id="5086884at2759"/>
<evidence type="ECO:0000313" key="10">
    <source>
        <dbReference type="Proteomes" id="UP000807353"/>
    </source>
</evidence>
<dbReference type="PANTHER" id="PTHR42718">
    <property type="entry name" value="MAJOR FACILITATOR SUPERFAMILY MULTIDRUG TRANSPORTER MFSC"/>
    <property type="match status" value="1"/>
</dbReference>
<feature type="transmembrane region" description="Helical" evidence="7">
    <location>
        <begin position="377"/>
        <end position="399"/>
    </location>
</feature>
<dbReference type="GO" id="GO:0016020">
    <property type="term" value="C:membrane"/>
    <property type="evidence" value="ECO:0007669"/>
    <property type="project" value="UniProtKB-SubCell"/>
</dbReference>
<feature type="transmembrane region" description="Helical" evidence="7">
    <location>
        <begin position="134"/>
        <end position="154"/>
    </location>
</feature>
<dbReference type="Proteomes" id="UP000807353">
    <property type="component" value="Unassembled WGS sequence"/>
</dbReference>
<organism evidence="9 10">
    <name type="scientific">Collybia nuda</name>
    <dbReference type="NCBI Taxonomy" id="64659"/>
    <lineage>
        <taxon>Eukaryota</taxon>
        <taxon>Fungi</taxon>
        <taxon>Dikarya</taxon>
        <taxon>Basidiomycota</taxon>
        <taxon>Agaricomycotina</taxon>
        <taxon>Agaricomycetes</taxon>
        <taxon>Agaricomycetidae</taxon>
        <taxon>Agaricales</taxon>
        <taxon>Tricholomatineae</taxon>
        <taxon>Clitocybaceae</taxon>
        <taxon>Collybia</taxon>
    </lineage>
</organism>
<dbReference type="EMBL" id="MU150401">
    <property type="protein sequence ID" value="KAF9456823.1"/>
    <property type="molecule type" value="Genomic_DNA"/>
</dbReference>
<dbReference type="PANTHER" id="PTHR42718:SF9">
    <property type="entry name" value="MAJOR FACILITATOR SUPERFAMILY MULTIDRUG TRANSPORTER MFSC"/>
    <property type="match status" value="1"/>
</dbReference>
<evidence type="ECO:0000256" key="2">
    <source>
        <dbReference type="ARBA" id="ARBA00022448"/>
    </source>
</evidence>
<protein>
    <submittedName>
        <fullName evidence="9">Major facilitator superfamily-domain-containing protein</fullName>
    </submittedName>
</protein>
<evidence type="ECO:0000256" key="3">
    <source>
        <dbReference type="ARBA" id="ARBA00022692"/>
    </source>
</evidence>
<feature type="transmembrane region" description="Helical" evidence="7">
    <location>
        <begin position="354"/>
        <end position="372"/>
    </location>
</feature>
<feature type="region of interest" description="Disordered" evidence="6">
    <location>
        <begin position="514"/>
        <end position="538"/>
    </location>
</feature>
<feature type="transmembrane region" description="Helical" evidence="7">
    <location>
        <begin position="161"/>
        <end position="184"/>
    </location>
</feature>
<evidence type="ECO:0000259" key="8">
    <source>
        <dbReference type="PROSITE" id="PS50850"/>
    </source>
</evidence>
<keyword evidence="2" id="KW-0813">Transport</keyword>
<evidence type="ECO:0000256" key="1">
    <source>
        <dbReference type="ARBA" id="ARBA00004141"/>
    </source>
</evidence>
<dbReference type="Pfam" id="PF07690">
    <property type="entry name" value="MFS_1"/>
    <property type="match status" value="1"/>
</dbReference>